<name>A0A8H5I656_9HYPO</name>
<comment type="caution">
    <text evidence="1">The sequence shown here is derived from an EMBL/GenBank/DDBJ whole genome shotgun (WGS) entry which is preliminary data.</text>
</comment>
<sequence>MGNVISALIEPNAADDENDRKKKEQLELLMKLADARLDTFQHELEQMFLDRESAMHTRVPGRRALRFERRFVVDAESTPGKGVEDAVDAFFGASDTGTKGALNGFKSVVKTGLSAILGDSSAGESYDKKFFICVKHNAIIRVDMYTYKYTFANEGVIDVHKNILAYILCMSVVDHRDVTIDELLYLASEFAGDNGPGPEFTEYLDMITKAWNKLRASDPLPVSGRPALEFPVMPAHEIVYTSQERYECILPEPAAQVHGVLQVAIGMPTEDIQELGKEAMAQ</sequence>
<gene>
    <name evidence="1" type="ORF">FNAPI_13685</name>
</gene>
<protein>
    <submittedName>
        <fullName evidence="1">Uncharacterized protein</fullName>
    </submittedName>
</protein>
<keyword evidence="2" id="KW-1185">Reference proteome</keyword>
<dbReference type="AlphaFoldDB" id="A0A8H5I656"/>
<evidence type="ECO:0000313" key="2">
    <source>
        <dbReference type="Proteomes" id="UP000574317"/>
    </source>
</evidence>
<evidence type="ECO:0000313" key="1">
    <source>
        <dbReference type="EMBL" id="KAF5530030.1"/>
    </source>
</evidence>
<organism evidence="1 2">
    <name type="scientific">Fusarium napiforme</name>
    <dbReference type="NCBI Taxonomy" id="42672"/>
    <lineage>
        <taxon>Eukaryota</taxon>
        <taxon>Fungi</taxon>
        <taxon>Dikarya</taxon>
        <taxon>Ascomycota</taxon>
        <taxon>Pezizomycotina</taxon>
        <taxon>Sordariomycetes</taxon>
        <taxon>Hypocreomycetidae</taxon>
        <taxon>Hypocreales</taxon>
        <taxon>Nectriaceae</taxon>
        <taxon>Fusarium</taxon>
        <taxon>Fusarium fujikuroi species complex</taxon>
    </lineage>
</organism>
<proteinExistence type="predicted"/>
<reference evidence="1 2" key="1">
    <citation type="submission" date="2020-05" db="EMBL/GenBank/DDBJ databases">
        <title>Identification and distribution of gene clusters putatively required for synthesis of sphingolipid metabolism inhibitors in phylogenetically diverse species of the filamentous fungus Fusarium.</title>
        <authorList>
            <person name="Kim H.-S."/>
            <person name="Busman M."/>
            <person name="Brown D.W."/>
            <person name="Divon H."/>
            <person name="Uhlig S."/>
            <person name="Proctor R.H."/>
        </authorList>
    </citation>
    <scope>NUCLEOTIDE SEQUENCE [LARGE SCALE GENOMIC DNA]</scope>
    <source>
        <strain evidence="1 2">NRRL 25196</strain>
    </source>
</reference>
<accession>A0A8H5I656</accession>
<dbReference type="EMBL" id="JAAOAO010000924">
    <property type="protein sequence ID" value="KAF5530030.1"/>
    <property type="molecule type" value="Genomic_DNA"/>
</dbReference>
<dbReference type="Proteomes" id="UP000574317">
    <property type="component" value="Unassembled WGS sequence"/>
</dbReference>